<name>A0AAV4BXV5_9GAST</name>
<organism evidence="1 2">
    <name type="scientific">Plakobranchus ocellatus</name>
    <dbReference type="NCBI Taxonomy" id="259542"/>
    <lineage>
        <taxon>Eukaryota</taxon>
        <taxon>Metazoa</taxon>
        <taxon>Spiralia</taxon>
        <taxon>Lophotrochozoa</taxon>
        <taxon>Mollusca</taxon>
        <taxon>Gastropoda</taxon>
        <taxon>Heterobranchia</taxon>
        <taxon>Euthyneura</taxon>
        <taxon>Panpulmonata</taxon>
        <taxon>Sacoglossa</taxon>
        <taxon>Placobranchoidea</taxon>
        <taxon>Plakobranchidae</taxon>
        <taxon>Plakobranchus</taxon>
    </lineage>
</organism>
<dbReference type="Proteomes" id="UP000735302">
    <property type="component" value="Unassembled WGS sequence"/>
</dbReference>
<protein>
    <submittedName>
        <fullName evidence="1">Uncharacterized protein</fullName>
    </submittedName>
</protein>
<reference evidence="1 2" key="1">
    <citation type="journal article" date="2021" name="Elife">
        <title>Chloroplast acquisition without the gene transfer in kleptoplastic sea slugs, Plakobranchus ocellatus.</title>
        <authorList>
            <person name="Maeda T."/>
            <person name="Takahashi S."/>
            <person name="Yoshida T."/>
            <person name="Shimamura S."/>
            <person name="Takaki Y."/>
            <person name="Nagai Y."/>
            <person name="Toyoda A."/>
            <person name="Suzuki Y."/>
            <person name="Arimoto A."/>
            <person name="Ishii H."/>
            <person name="Satoh N."/>
            <person name="Nishiyama T."/>
            <person name="Hasebe M."/>
            <person name="Maruyama T."/>
            <person name="Minagawa J."/>
            <person name="Obokata J."/>
            <person name="Shigenobu S."/>
        </authorList>
    </citation>
    <scope>NUCLEOTIDE SEQUENCE [LARGE SCALE GENOMIC DNA]</scope>
</reference>
<accession>A0AAV4BXV5</accession>
<proteinExistence type="predicted"/>
<keyword evidence="2" id="KW-1185">Reference proteome</keyword>
<evidence type="ECO:0000313" key="2">
    <source>
        <dbReference type="Proteomes" id="UP000735302"/>
    </source>
</evidence>
<dbReference type="EMBL" id="BLXT01005511">
    <property type="protein sequence ID" value="GFO23649.1"/>
    <property type="molecule type" value="Genomic_DNA"/>
</dbReference>
<comment type="caution">
    <text evidence="1">The sequence shown here is derived from an EMBL/GenBank/DDBJ whole genome shotgun (WGS) entry which is preliminary data.</text>
</comment>
<gene>
    <name evidence="1" type="ORF">PoB_005015400</name>
</gene>
<evidence type="ECO:0000313" key="1">
    <source>
        <dbReference type="EMBL" id="GFO23649.1"/>
    </source>
</evidence>
<dbReference type="AlphaFoldDB" id="A0AAV4BXV5"/>
<sequence>MIVVFRDHPTLPHSALSSFCGEVKHFQSSQLSRGRGGGVLSYLHLRSITKQTFSMEVRISMPRQKAAGIFLSTTPTPLTGD</sequence>